<dbReference type="InterPro" id="IPR016181">
    <property type="entry name" value="Acyl_CoA_acyltransferase"/>
</dbReference>
<evidence type="ECO:0000259" key="3">
    <source>
        <dbReference type="PROSITE" id="PS51186"/>
    </source>
</evidence>
<dbReference type="SUPFAM" id="SSF55729">
    <property type="entry name" value="Acyl-CoA N-acyltransferases (Nat)"/>
    <property type="match status" value="1"/>
</dbReference>
<organism evidence="4 5">
    <name type="scientific">Mycobacterium colombiense</name>
    <dbReference type="NCBI Taxonomy" id="339268"/>
    <lineage>
        <taxon>Bacteria</taxon>
        <taxon>Bacillati</taxon>
        <taxon>Actinomycetota</taxon>
        <taxon>Actinomycetes</taxon>
        <taxon>Mycobacteriales</taxon>
        <taxon>Mycobacteriaceae</taxon>
        <taxon>Mycobacterium</taxon>
        <taxon>Mycobacterium avium complex (MAC)</taxon>
    </lineage>
</organism>
<proteinExistence type="predicted"/>
<dbReference type="GO" id="GO:0016747">
    <property type="term" value="F:acyltransferase activity, transferring groups other than amino-acyl groups"/>
    <property type="evidence" value="ECO:0007669"/>
    <property type="project" value="InterPro"/>
</dbReference>
<dbReference type="PROSITE" id="PS51186">
    <property type="entry name" value="GNAT"/>
    <property type="match status" value="1"/>
</dbReference>
<dbReference type="InterPro" id="IPR017534">
    <property type="entry name" value="GNAT-acetyltransferase"/>
</dbReference>
<dbReference type="Gene3D" id="3.40.630.30">
    <property type="match status" value="1"/>
</dbReference>
<dbReference type="Pfam" id="PF08443">
    <property type="entry name" value="RimK"/>
    <property type="match status" value="2"/>
</dbReference>
<dbReference type="GO" id="GO:0009432">
    <property type="term" value="P:SOS response"/>
    <property type="evidence" value="ECO:0007669"/>
    <property type="project" value="TreeGrafter"/>
</dbReference>
<dbReference type="PANTHER" id="PTHR21621:SF0">
    <property type="entry name" value="BETA-CITRYLGLUTAMATE SYNTHASE B-RELATED"/>
    <property type="match status" value="1"/>
</dbReference>
<dbReference type="PANTHER" id="PTHR21621">
    <property type="entry name" value="RIBOSOMAL PROTEIN S6 MODIFICATION PROTEIN"/>
    <property type="match status" value="1"/>
</dbReference>
<dbReference type="AlphaFoldDB" id="A0A329LP59"/>
<dbReference type="GO" id="GO:0018169">
    <property type="term" value="F:ribosomal S6-glutamic acid ligase activity"/>
    <property type="evidence" value="ECO:0007669"/>
    <property type="project" value="TreeGrafter"/>
</dbReference>
<dbReference type="NCBIfam" id="TIGR03103">
    <property type="entry name" value="trio_acet_GNAT"/>
    <property type="match status" value="1"/>
</dbReference>
<dbReference type="EMBL" id="QMEV01000029">
    <property type="protein sequence ID" value="RAV09731.1"/>
    <property type="molecule type" value="Genomic_DNA"/>
</dbReference>
<dbReference type="Gene3D" id="3.30.470.20">
    <property type="entry name" value="ATP-grasp fold, B domain"/>
    <property type="match status" value="2"/>
</dbReference>
<dbReference type="GO" id="GO:0046872">
    <property type="term" value="F:metal ion binding"/>
    <property type="evidence" value="ECO:0007669"/>
    <property type="project" value="InterPro"/>
</dbReference>
<dbReference type="Proteomes" id="UP000250915">
    <property type="component" value="Unassembled WGS sequence"/>
</dbReference>
<dbReference type="Pfam" id="PF00583">
    <property type="entry name" value="Acetyltransf_1"/>
    <property type="match status" value="1"/>
</dbReference>
<dbReference type="RefSeq" id="WP_112633618.1">
    <property type="nucleotide sequence ID" value="NZ_QMEV01000029.1"/>
</dbReference>
<dbReference type="GO" id="GO:0005737">
    <property type="term" value="C:cytoplasm"/>
    <property type="evidence" value="ECO:0007669"/>
    <property type="project" value="TreeGrafter"/>
</dbReference>
<reference evidence="4 5" key="1">
    <citation type="submission" date="2018-06" db="EMBL/GenBank/DDBJ databases">
        <title>NTM in soil in Japan.</title>
        <authorList>
            <person name="Ohya K."/>
        </authorList>
    </citation>
    <scope>NUCLEOTIDE SEQUENCE [LARGE SCALE GENOMIC DNA]</scope>
    <source>
        <strain evidence="4 5">GF28</strain>
    </source>
</reference>
<gene>
    <name evidence="4" type="primary">ngg</name>
    <name evidence="4" type="ORF">DQP57_14585</name>
</gene>
<dbReference type="InterPro" id="IPR013651">
    <property type="entry name" value="ATP-grasp_RimK-type"/>
</dbReference>
<dbReference type="GO" id="GO:0005524">
    <property type="term" value="F:ATP binding"/>
    <property type="evidence" value="ECO:0007669"/>
    <property type="project" value="UniProtKB-UniRule"/>
</dbReference>
<evidence type="ECO:0000313" key="4">
    <source>
        <dbReference type="EMBL" id="RAV09731.1"/>
    </source>
</evidence>
<sequence>MTMVDPSGGHDHTEAITLGLHDASPPELVDAMAKDVELELGWGRLIFGQTFANSQELVEALRREGPGRRDICIYARESHVVVAEAPTELFIDPSHTYRLRFTPETKNLAPAPLGVTVRTLNDPIDADAMNRVYVRCGMVPAGVDVIWDNHQNVPAVKYLLAVRDEDGAVVGTVTGVDHELLFNDPEEGSSLWTLAVDPAAGLPGVGGALTKALAEHFRSAGRAYMDLSVAHDNAAAIGLYEKLGFRRVPVLAIKRKNAINEPLFSPPPETVDDLNPYARIIADEALRRGIWVEVLDAETGEMRLTHGGRSVITRESLSEYTSAVAMCRCDDKRLTRRLVSEAGITVPRARLATFDEGDFAFLKEVGEVVVKPTRGEQGKGITVGVVAENGPDDLSSALARARQQYPDVLIEQRVTGDDLRLVVIDGRVVAAALRMPPEVIGTGEHSVRDLIAAESRRRSAATGGESRIPLDDLTESTVAEAGWKLDDVLPQGTRLRVRRTANLHQGGTIHDVTAHVNSELCRVAVTAAEAIGIPVTGIDLLVPDVTGAEYAFIEANERPGLANHEPQPTAAAFIDFLFPGHPGQPQAWTPEESRSDRG</sequence>
<dbReference type="OrthoDB" id="9803907at2"/>
<protein>
    <submittedName>
        <fullName evidence="4">N-acetylglutaminylglutamine synthetase</fullName>
    </submittedName>
</protein>
<accession>A0A329LP59</accession>
<keyword evidence="1" id="KW-0067">ATP-binding</keyword>
<keyword evidence="1" id="KW-0547">Nucleotide-binding</keyword>
<dbReference type="InterPro" id="IPR000182">
    <property type="entry name" value="GNAT_dom"/>
</dbReference>
<name>A0A329LP59_9MYCO</name>
<feature type="domain" description="ATP-grasp" evidence="2">
    <location>
        <begin position="336"/>
        <end position="582"/>
    </location>
</feature>
<evidence type="ECO:0000256" key="1">
    <source>
        <dbReference type="PROSITE-ProRule" id="PRU00409"/>
    </source>
</evidence>
<evidence type="ECO:0000313" key="5">
    <source>
        <dbReference type="Proteomes" id="UP000250915"/>
    </source>
</evidence>
<dbReference type="SUPFAM" id="SSF56059">
    <property type="entry name" value="Glutathione synthetase ATP-binding domain-like"/>
    <property type="match status" value="1"/>
</dbReference>
<evidence type="ECO:0000259" key="2">
    <source>
        <dbReference type="PROSITE" id="PS50975"/>
    </source>
</evidence>
<dbReference type="InterPro" id="IPR011761">
    <property type="entry name" value="ATP-grasp"/>
</dbReference>
<feature type="domain" description="N-acetyltransferase" evidence="3">
    <location>
        <begin position="115"/>
        <end position="266"/>
    </location>
</feature>
<comment type="caution">
    <text evidence="4">The sequence shown here is derived from an EMBL/GenBank/DDBJ whole genome shotgun (WGS) entry which is preliminary data.</text>
</comment>
<dbReference type="PROSITE" id="PS50975">
    <property type="entry name" value="ATP_GRASP"/>
    <property type="match status" value="1"/>
</dbReference>